<name>A0A290S075_9GAMM</name>
<gene>
    <name evidence="1" type="ORF">PARC_a0932</name>
</gene>
<organism evidence="1 2">
    <name type="scientific">Pseudoalteromonas arctica A 37-1-2</name>
    <dbReference type="NCBI Taxonomy" id="1117313"/>
    <lineage>
        <taxon>Bacteria</taxon>
        <taxon>Pseudomonadati</taxon>
        <taxon>Pseudomonadota</taxon>
        <taxon>Gammaproteobacteria</taxon>
        <taxon>Alteromonadales</taxon>
        <taxon>Pseudoalteromonadaceae</taxon>
        <taxon>Pseudoalteromonas</taxon>
    </lineage>
</organism>
<dbReference type="KEGG" id="part:PARC_a0932"/>
<proteinExistence type="predicted"/>
<protein>
    <submittedName>
        <fullName evidence="1">Uncharacterized protein</fullName>
    </submittedName>
</protein>
<reference evidence="1 2" key="1">
    <citation type="journal article" date="2012" name="J. Bacteriol.">
        <title>Genome sequences of type strains of seven species of the marine bacterium Pseudoalteromonas.</title>
        <authorList>
            <person name="Xie B.B."/>
            <person name="Shu Y.L."/>
            <person name="Qin Q.L."/>
            <person name="Rong J.C."/>
            <person name="Zhang X.Y."/>
            <person name="Chen X.L."/>
            <person name="Shi M."/>
            <person name="He H.L."/>
            <person name="Zhou B.C."/>
            <person name="Zhang Y.Z."/>
        </authorList>
    </citation>
    <scope>NUCLEOTIDE SEQUENCE [LARGE SCALE GENOMIC DNA]</scope>
    <source>
        <strain evidence="1 2">A 37-1-2</strain>
    </source>
</reference>
<evidence type="ECO:0000313" key="1">
    <source>
        <dbReference type="EMBL" id="ATC85613.1"/>
    </source>
</evidence>
<dbReference type="EMBL" id="CP011025">
    <property type="protein sequence ID" value="ATC85613.1"/>
    <property type="molecule type" value="Genomic_DNA"/>
</dbReference>
<evidence type="ECO:0000313" key="2">
    <source>
        <dbReference type="Proteomes" id="UP000016505"/>
    </source>
</evidence>
<dbReference type="AlphaFoldDB" id="A0A290S075"/>
<sequence length="39" mass="4609">MYLMIVTLDFYAGKSLLLSKCLKWQNKLLTVNVFKIRES</sequence>
<accession>A0A290S075</accession>
<dbReference type="Proteomes" id="UP000016505">
    <property type="component" value="Chromosome I"/>
</dbReference>